<feature type="transmembrane region" description="Helical" evidence="1">
    <location>
        <begin position="33"/>
        <end position="51"/>
    </location>
</feature>
<feature type="transmembrane region" description="Helical" evidence="1">
    <location>
        <begin position="694"/>
        <end position="711"/>
    </location>
</feature>
<feature type="transmembrane region" description="Helical" evidence="1">
    <location>
        <begin position="460"/>
        <end position="481"/>
    </location>
</feature>
<feature type="transmembrane region" description="Helical" evidence="1">
    <location>
        <begin position="173"/>
        <end position="196"/>
    </location>
</feature>
<feature type="transmembrane region" description="Helical" evidence="1">
    <location>
        <begin position="429"/>
        <end position="448"/>
    </location>
</feature>
<feature type="transmembrane region" description="Helical" evidence="1">
    <location>
        <begin position="820"/>
        <end position="838"/>
    </location>
</feature>
<feature type="transmembrane region" description="Helical" evidence="1">
    <location>
        <begin position="117"/>
        <end position="134"/>
    </location>
</feature>
<feature type="transmembrane region" description="Helical" evidence="1">
    <location>
        <begin position="399"/>
        <end position="417"/>
    </location>
</feature>
<keyword evidence="2" id="KW-0436">Ligase</keyword>
<keyword evidence="1" id="KW-0812">Transmembrane</keyword>
<proteinExistence type="predicted"/>
<keyword evidence="1" id="KW-0472">Membrane</keyword>
<feature type="transmembrane region" description="Helical" evidence="1">
    <location>
        <begin position="140"/>
        <end position="161"/>
    </location>
</feature>
<feature type="transmembrane region" description="Helical" evidence="1">
    <location>
        <begin position="373"/>
        <end position="393"/>
    </location>
</feature>
<evidence type="ECO:0000256" key="1">
    <source>
        <dbReference type="SAM" id="Phobius"/>
    </source>
</evidence>
<dbReference type="AlphaFoldDB" id="A0A1I5PUW7"/>
<protein>
    <submittedName>
        <fullName evidence="2">O-antigen ligase like membrane protein</fullName>
    </submittedName>
</protein>
<evidence type="ECO:0000313" key="2">
    <source>
        <dbReference type="EMBL" id="SFP37744.1"/>
    </source>
</evidence>
<name>A0A1I5PUW7_9FIRM</name>
<sequence length="1067" mass="119487">MTDKKTYLTWDDYLPIGLAVAIYITYLDISRDHLFLLMAPIVFFLLSGLKDNLRKAVVFLKRYWWFTAIMLMFSVYYKVINNNPDSLKFVASTFGTIFAGFMVAAGGRNFENAYKKMWVLLLAVIILGIIRMIFAGKSGYFVNSQAELEAVLILAAITFIFSEDIWQKIVGGLVSAVAAIKLLTGGALSITNALFIKDTITPFLSGRKREILFGRGLLVSRYHLPDNCDNTFSSMLYEFGALSFILYLAAFITAIVVIVRCKDKLAKKQAILVLIMMFGSMFYAMEHWTNVIYLIYTGIGILLGRIVFINKEKKTNSELLVWSDYLYMGLLFAVLMTIGGEESDGFYELIFFVIFFAMSGVKDNLNLLKRFAVEHLVFTTATVMSTTFFALLYKPEIASYRFALTVFFLVFGGYCIAQHGKECVETSMEKLWGVLLVLVSSAIIKYVFFDHFAYRMNMYFLNPIPDATAAIVLLMLSLFFIDKKVFKFAGSAIAIAGVVLTATRSALILVAAVFVAYAVISCRDRKLNAVNSIAAEKVSTKSFDRSKTKTIIAGAVLVILFIIGLIIFSLKTNMVAITNVTSRFTAMFEAFKQDPYLNYFGDIGFRYRIVAPVETIRLARSGSLLEILFGRGLKTTFNTIGVNTTILSQNEIAGPVENAFICLLADFGVFCFVFYLGIYIAAIRGFFCIKEKQTRFISVLLFIVMSATLFADLQYWANVSYFIWIFAGIWLGMVRYEKDEKLVWQPFIFSAIFAIILYKLPWFYTWIRTVVVSISGNIGGFASLITVFLLGVSILILIWSACGTIISLVTTKHTDDWSSIGLAVGIVLTVILIVFGNVQIRMAFDDITWQMEAEAVTIKAIQDEADGDIYCDTYPALYNTRFGDIKGTLFSGASLAAMQNITIITDINVEAQRLINEGFLYQPISQWSAVYTNDQGTIAALKSLGYTPMDYFPGSYEVSAEDIVEGTDIEVLPGQYTATFKLRNLSGDQSTEDRDLCTIEIISKDMVNMTETQMASAVITSSMFDENGELNYNFDFAGGGANYKFLVHVNEPGTVEIESVTFTRYSK</sequence>
<feature type="transmembrane region" description="Helical" evidence="1">
    <location>
        <begin position="781"/>
        <end position="808"/>
    </location>
</feature>
<feature type="transmembrane region" description="Helical" evidence="1">
    <location>
        <begin position="659"/>
        <end position="682"/>
    </location>
</feature>
<feature type="transmembrane region" description="Helical" evidence="1">
    <location>
        <begin position="63"/>
        <end position="80"/>
    </location>
</feature>
<evidence type="ECO:0000313" key="3">
    <source>
        <dbReference type="Proteomes" id="UP000182624"/>
    </source>
</evidence>
<keyword evidence="1" id="KW-1133">Transmembrane helix</keyword>
<feature type="transmembrane region" description="Helical" evidence="1">
    <location>
        <begin position="7"/>
        <end position="27"/>
    </location>
</feature>
<organism evidence="2 3">
    <name type="scientific">Butyrivibrio proteoclasticus</name>
    <dbReference type="NCBI Taxonomy" id="43305"/>
    <lineage>
        <taxon>Bacteria</taxon>
        <taxon>Bacillati</taxon>
        <taxon>Bacillota</taxon>
        <taxon>Clostridia</taxon>
        <taxon>Lachnospirales</taxon>
        <taxon>Lachnospiraceae</taxon>
        <taxon>Butyrivibrio</taxon>
    </lineage>
</organism>
<feature type="transmembrane region" description="Helical" evidence="1">
    <location>
        <begin position="291"/>
        <end position="308"/>
    </location>
</feature>
<keyword evidence="3" id="KW-1185">Reference proteome</keyword>
<feature type="transmembrane region" description="Helical" evidence="1">
    <location>
        <begin position="86"/>
        <end position="105"/>
    </location>
</feature>
<dbReference type="GO" id="GO:0016874">
    <property type="term" value="F:ligase activity"/>
    <property type="evidence" value="ECO:0007669"/>
    <property type="project" value="UniProtKB-KW"/>
</dbReference>
<reference evidence="3" key="1">
    <citation type="submission" date="2016-10" db="EMBL/GenBank/DDBJ databases">
        <authorList>
            <person name="Varghese N."/>
            <person name="Submissions S."/>
        </authorList>
    </citation>
    <scope>NUCLEOTIDE SEQUENCE [LARGE SCALE GENOMIC DNA]</scope>
    <source>
        <strain evidence="3">P18</strain>
    </source>
</reference>
<feature type="transmembrane region" description="Helical" evidence="1">
    <location>
        <begin position="551"/>
        <end position="570"/>
    </location>
</feature>
<feature type="transmembrane region" description="Helical" evidence="1">
    <location>
        <begin position="345"/>
        <end position="361"/>
    </location>
</feature>
<dbReference type="Proteomes" id="UP000182624">
    <property type="component" value="Unassembled WGS sequence"/>
</dbReference>
<gene>
    <name evidence="2" type="ORF">SAMN04487928_101152</name>
</gene>
<accession>A0A1I5PUW7</accession>
<feature type="transmembrane region" description="Helical" evidence="1">
    <location>
        <begin position="718"/>
        <end position="736"/>
    </location>
</feature>
<feature type="transmembrane region" description="Helical" evidence="1">
    <location>
        <begin position="742"/>
        <end position="760"/>
    </location>
</feature>
<feature type="transmembrane region" description="Helical" evidence="1">
    <location>
        <begin position="320"/>
        <end position="339"/>
    </location>
</feature>
<dbReference type="EMBL" id="FOXO01000001">
    <property type="protein sequence ID" value="SFP37744.1"/>
    <property type="molecule type" value="Genomic_DNA"/>
</dbReference>
<feature type="transmembrane region" description="Helical" evidence="1">
    <location>
        <begin position="239"/>
        <end position="258"/>
    </location>
</feature>
<feature type="transmembrane region" description="Helical" evidence="1">
    <location>
        <begin position="493"/>
        <end position="520"/>
    </location>
</feature>
<dbReference type="RefSeq" id="WP_074882925.1">
    <property type="nucleotide sequence ID" value="NZ_FOXO01000001.1"/>
</dbReference>
<dbReference type="OrthoDB" id="2085113at2"/>